<reference evidence="3" key="1">
    <citation type="journal article" date="2019" name="Int. J. Syst. Evol. Microbiol.">
        <title>The Global Catalogue of Microorganisms (GCM) 10K type strain sequencing project: providing services to taxonomists for standard genome sequencing and annotation.</title>
        <authorList>
            <consortium name="The Broad Institute Genomics Platform"/>
            <consortium name="The Broad Institute Genome Sequencing Center for Infectious Disease"/>
            <person name="Wu L."/>
            <person name="Ma J."/>
        </authorList>
    </citation>
    <scope>NUCLEOTIDE SEQUENCE [LARGE SCALE GENOMIC DNA]</scope>
    <source>
        <strain evidence="3">JCM 18531</strain>
    </source>
</reference>
<dbReference type="PANTHER" id="PTHR38011">
    <property type="entry name" value="DIHYDROFOLATE REDUCTASE FAMILY PROTEIN (AFU_ORTHOLOGUE AFUA_8G06820)"/>
    <property type="match status" value="1"/>
</dbReference>
<keyword evidence="3" id="KW-1185">Reference proteome</keyword>
<gene>
    <name evidence="2" type="ORF">GCM10023349_33340</name>
</gene>
<feature type="domain" description="Bacterial bifunctional deaminase-reductase C-terminal" evidence="1">
    <location>
        <begin position="41"/>
        <end position="163"/>
    </location>
</feature>
<sequence length="190" mass="20006">MTLDSSSDGARRLRQSLLVSLNGVTSEPLSWAGPYFGPGSAAASLSTLQACDALLMGRGTYEIFSRQWPAASGEYADHLNAMPKYVFSSTLTEAGWTNTVVVPGDVAEAVSELKGSPGKDLMIYGHGRFGQTVTDAGLVDELTLMVVPVFVDDGVPMYRPGGSGQAWDLVSAGPGQDPGLATLTYRSRRG</sequence>
<dbReference type="EMBL" id="BAABKM010000002">
    <property type="protein sequence ID" value="GAA4711677.1"/>
    <property type="molecule type" value="Genomic_DNA"/>
</dbReference>
<dbReference type="Proteomes" id="UP001499974">
    <property type="component" value="Unassembled WGS sequence"/>
</dbReference>
<protein>
    <submittedName>
        <fullName evidence="2">Dihydrofolate reductase family protein</fullName>
    </submittedName>
</protein>
<organism evidence="2 3">
    <name type="scientific">Nocardioides conyzicola</name>
    <dbReference type="NCBI Taxonomy" id="1651781"/>
    <lineage>
        <taxon>Bacteria</taxon>
        <taxon>Bacillati</taxon>
        <taxon>Actinomycetota</taxon>
        <taxon>Actinomycetes</taxon>
        <taxon>Propionibacteriales</taxon>
        <taxon>Nocardioidaceae</taxon>
        <taxon>Nocardioides</taxon>
    </lineage>
</organism>
<dbReference type="InterPro" id="IPR024072">
    <property type="entry name" value="DHFR-like_dom_sf"/>
</dbReference>
<dbReference type="SUPFAM" id="SSF53597">
    <property type="entry name" value="Dihydrofolate reductase-like"/>
    <property type="match status" value="1"/>
</dbReference>
<dbReference type="InterPro" id="IPR050765">
    <property type="entry name" value="Riboflavin_Biosynth_HTPR"/>
</dbReference>
<accession>A0ABP8XN72</accession>
<dbReference type="Gene3D" id="3.40.430.10">
    <property type="entry name" value="Dihydrofolate Reductase, subunit A"/>
    <property type="match status" value="1"/>
</dbReference>
<dbReference type="Pfam" id="PF01872">
    <property type="entry name" value="RibD_C"/>
    <property type="match status" value="1"/>
</dbReference>
<name>A0ABP8XN72_9ACTN</name>
<comment type="caution">
    <text evidence="2">The sequence shown here is derived from an EMBL/GenBank/DDBJ whole genome shotgun (WGS) entry which is preliminary data.</text>
</comment>
<evidence type="ECO:0000259" key="1">
    <source>
        <dbReference type="Pfam" id="PF01872"/>
    </source>
</evidence>
<dbReference type="RefSeq" id="WP_345522533.1">
    <property type="nucleotide sequence ID" value="NZ_BAABKM010000002.1"/>
</dbReference>
<dbReference type="InterPro" id="IPR002734">
    <property type="entry name" value="RibDG_C"/>
</dbReference>
<evidence type="ECO:0000313" key="2">
    <source>
        <dbReference type="EMBL" id="GAA4711677.1"/>
    </source>
</evidence>
<evidence type="ECO:0000313" key="3">
    <source>
        <dbReference type="Proteomes" id="UP001499974"/>
    </source>
</evidence>
<proteinExistence type="predicted"/>
<dbReference type="PANTHER" id="PTHR38011:SF11">
    <property type="entry name" value="2,5-DIAMINO-6-RIBOSYLAMINO-4(3H)-PYRIMIDINONE 5'-PHOSPHATE REDUCTASE"/>
    <property type="match status" value="1"/>
</dbReference>